<feature type="region of interest" description="Disordered" evidence="1">
    <location>
        <begin position="93"/>
        <end position="166"/>
    </location>
</feature>
<name>A0A8X6NKS5_NEPPI</name>
<reference evidence="2" key="1">
    <citation type="submission" date="2020-08" db="EMBL/GenBank/DDBJ databases">
        <title>Multicomponent nature underlies the extraordinary mechanical properties of spider dragline silk.</title>
        <authorList>
            <person name="Kono N."/>
            <person name="Nakamura H."/>
            <person name="Mori M."/>
            <person name="Yoshida Y."/>
            <person name="Ohtoshi R."/>
            <person name="Malay A.D."/>
            <person name="Moran D.A.P."/>
            <person name="Tomita M."/>
            <person name="Numata K."/>
            <person name="Arakawa K."/>
        </authorList>
    </citation>
    <scope>NUCLEOTIDE SEQUENCE</scope>
</reference>
<proteinExistence type="predicted"/>
<evidence type="ECO:0000313" key="2">
    <source>
        <dbReference type="EMBL" id="GFT18773.1"/>
    </source>
</evidence>
<keyword evidence="3" id="KW-1185">Reference proteome</keyword>
<dbReference type="Proteomes" id="UP000887013">
    <property type="component" value="Unassembled WGS sequence"/>
</dbReference>
<evidence type="ECO:0000313" key="3">
    <source>
        <dbReference type="Proteomes" id="UP000887013"/>
    </source>
</evidence>
<dbReference type="AlphaFoldDB" id="A0A8X6NKS5"/>
<organism evidence="2 3">
    <name type="scientific">Nephila pilipes</name>
    <name type="common">Giant wood spider</name>
    <name type="synonym">Nephila maculata</name>
    <dbReference type="NCBI Taxonomy" id="299642"/>
    <lineage>
        <taxon>Eukaryota</taxon>
        <taxon>Metazoa</taxon>
        <taxon>Ecdysozoa</taxon>
        <taxon>Arthropoda</taxon>
        <taxon>Chelicerata</taxon>
        <taxon>Arachnida</taxon>
        <taxon>Araneae</taxon>
        <taxon>Araneomorphae</taxon>
        <taxon>Entelegynae</taxon>
        <taxon>Araneoidea</taxon>
        <taxon>Nephilidae</taxon>
        <taxon>Nephila</taxon>
    </lineage>
</organism>
<feature type="compositionally biased region" description="Polar residues" evidence="1">
    <location>
        <begin position="99"/>
        <end position="123"/>
    </location>
</feature>
<comment type="caution">
    <text evidence="2">The sequence shown here is derived from an EMBL/GenBank/DDBJ whole genome shotgun (WGS) entry which is preliminary data.</text>
</comment>
<sequence length="216" mass="24806">MPSLEMEISIETPNHTPPLDDNIKKCQNVQYYIEAYTETIQKITQIEAIIKKAQLLPFLYGPQDHDHHREEMARWMEELKKIEASWEGCPSFPKLRKGQATTKTNNRNFIPQSSEIRPNTTYAQALKPKPDQQRATLDGESTETTSTTRGENIPIPKNNNPQSESTDDFSIFDAIKELKNFFQLFPGLLGACKQMRNTPDKTDKLNIFFQAICTQI</sequence>
<gene>
    <name evidence="2" type="ORF">NPIL_516011</name>
</gene>
<protein>
    <submittedName>
        <fullName evidence="2">Uncharacterized protein</fullName>
    </submittedName>
</protein>
<dbReference type="EMBL" id="BMAW01105318">
    <property type="protein sequence ID" value="GFT18773.1"/>
    <property type="molecule type" value="Genomic_DNA"/>
</dbReference>
<evidence type="ECO:0000256" key="1">
    <source>
        <dbReference type="SAM" id="MobiDB-lite"/>
    </source>
</evidence>
<accession>A0A8X6NKS5</accession>